<feature type="coiled-coil region" evidence="7">
    <location>
        <begin position="489"/>
        <end position="523"/>
    </location>
</feature>
<keyword evidence="1 6" id="KW-0493">Microtubule</keyword>
<keyword evidence="2 5" id="KW-0547">Nucleotide-binding</keyword>
<name>A0AAX4P5H2_9CHLO</name>
<evidence type="ECO:0000256" key="5">
    <source>
        <dbReference type="PROSITE-ProRule" id="PRU00283"/>
    </source>
</evidence>
<reference evidence="10 11" key="1">
    <citation type="submission" date="2024-03" db="EMBL/GenBank/DDBJ databases">
        <title>Complete genome sequence of the green alga Chloropicon roscoffensis RCC1871.</title>
        <authorList>
            <person name="Lemieux C."/>
            <person name="Pombert J.-F."/>
            <person name="Otis C."/>
            <person name="Turmel M."/>
        </authorList>
    </citation>
    <scope>NUCLEOTIDE SEQUENCE [LARGE SCALE GENOMIC DNA]</scope>
    <source>
        <strain evidence="10 11">RCC1871</strain>
    </source>
</reference>
<evidence type="ECO:0000256" key="3">
    <source>
        <dbReference type="ARBA" id="ARBA00022840"/>
    </source>
</evidence>
<dbReference type="GO" id="GO:0005634">
    <property type="term" value="C:nucleus"/>
    <property type="evidence" value="ECO:0007669"/>
    <property type="project" value="TreeGrafter"/>
</dbReference>
<feature type="binding site" evidence="5">
    <location>
        <begin position="122"/>
        <end position="129"/>
    </location>
    <ligand>
        <name>ATP</name>
        <dbReference type="ChEBI" id="CHEBI:30616"/>
    </ligand>
</feature>
<feature type="coiled-coil region" evidence="7">
    <location>
        <begin position="547"/>
        <end position="581"/>
    </location>
</feature>
<dbReference type="GO" id="GO:0016887">
    <property type="term" value="F:ATP hydrolysis activity"/>
    <property type="evidence" value="ECO:0007669"/>
    <property type="project" value="TreeGrafter"/>
</dbReference>
<comment type="similarity">
    <text evidence="5 6">Belongs to the TRAFAC class myosin-kinesin ATPase superfamily. Kinesin family.</text>
</comment>
<feature type="compositionally biased region" description="Acidic residues" evidence="8">
    <location>
        <begin position="1"/>
        <end position="17"/>
    </location>
</feature>
<dbReference type="Pfam" id="PF00225">
    <property type="entry name" value="Kinesin"/>
    <property type="match status" value="1"/>
</dbReference>
<dbReference type="AlphaFoldDB" id="A0AAX4P5H2"/>
<dbReference type="PROSITE" id="PS00411">
    <property type="entry name" value="KINESIN_MOTOR_1"/>
    <property type="match status" value="1"/>
</dbReference>
<dbReference type="InterPro" id="IPR027640">
    <property type="entry name" value="Kinesin-like_fam"/>
</dbReference>
<keyword evidence="11" id="KW-1185">Reference proteome</keyword>
<dbReference type="PRINTS" id="PR00380">
    <property type="entry name" value="KINESINHEAVY"/>
</dbReference>
<feature type="region of interest" description="Disordered" evidence="8">
    <location>
        <begin position="1"/>
        <end position="29"/>
    </location>
</feature>
<dbReference type="InterPro" id="IPR027417">
    <property type="entry name" value="P-loop_NTPase"/>
</dbReference>
<evidence type="ECO:0000259" key="9">
    <source>
        <dbReference type="PROSITE" id="PS50067"/>
    </source>
</evidence>
<dbReference type="GO" id="GO:0003777">
    <property type="term" value="F:microtubule motor activity"/>
    <property type="evidence" value="ECO:0007669"/>
    <property type="project" value="InterPro"/>
</dbReference>
<feature type="coiled-coil region" evidence="7">
    <location>
        <begin position="416"/>
        <end position="450"/>
    </location>
</feature>
<accession>A0AAX4P5H2</accession>
<keyword evidence="4 5" id="KW-0505">Motor protein</keyword>
<evidence type="ECO:0000256" key="8">
    <source>
        <dbReference type="SAM" id="MobiDB-lite"/>
    </source>
</evidence>
<dbReference type="EMBL" id="CP151504">
    <property type="protein sequence ID" value="WZN61293.1"/>
    <property type="molecule type" value="Genomic_DNA"/>
</dbReference>
<evidence type="ECO:0000256" key="7">
    <source>
        <dbReference type="SAM" id="Coils"/>
    </source>
</evidence>
<feature type="region of interest" description="Disordered" evidence="8">
    <location>
        <begin position="648"/>
        <end position="701"/>
    </location>
</feature>
<evidence type="ECO:0000256" key="4">
    <source>
        <dbReference type="ARBA" id="ARBA00023175"/>
    </source>
</evidence>
<dbReference type="GO" id="GO:0005874">
    <property type="term" value="C:microtubule"/>
    <property type="evidence" value="ECO:0007669"/>
    <property type="project" value="UniProtKB-KW"/>
</dbReference>
<feature type="compositionally biased region" description="Low complexity" evidence="8">
    <location>
        <begin position="692"/>
        <end position="701"/>
    </location>
</feature>
<dbReference type="SMART" id="SM00129">
    <property type="entry name" value="KISc"/>
    <property type="match status" value="1"/>
</dbReference>
<dbReference type="GO" id="GO:0007018">
    <property type="term" value="P:microtubule-based movement"/>
    <property type="evidence" value="ECO:0007669"/>
    <property type="project" value="InterPro"/>
</dbReference>
<dbReference type="InterPro" id="IPR001752">
    <property type="entry name" value="Kinesin_motor_dom"/>
</dbReference>
<keyword evidence="7" id="KW-0175">Coiled coil</keyword>
<evidence type="ECO:0000313" key="11">
    <source>
        <dbReference type="Proteomes" id="UP001472866"/>
    </source>
</evidence>
<evidence type="ECO:0000256" key="2">
    <source>
        <dbReference type="ARBA" id="ARBA00022741"/>
    </source>
</evidence>
<dbReference type="GO" id="GO:0005871">
    <property type="term" value="C:kinesin complex"/>
    <property type="evidence" value="ECO:0007669"/>
    <property type="project" value="TreeGrafter"/>
</dbReference>
<dbReference type="PANTHER" id="PTHR24115">
    <property type="entry name" value="KINESIN-RELATED"/>
    <property type="match status" value="1"/>
</dbReference>
<gene>
    <name evidence="10" type="ORF">HKI87_04g28280</name>
</gene>
<dbReference type="GO" id="GO:0005524">
    <property type="term" value="F:ATP binding"/>
    <property type="evidence" value="ECO:0007669"/>
    <property type="project" value="UniProtKB-UniRule"/>
</dbReference>
<evidence type="ECO:0000313" key="10">
    <source>
        <dbReference type="EMBL" id="WZN61293.1"/>
    </source>
</evidence>
<dbReference type="Gene3D" id="3.40.850.10">
    <property type="entry name" value="Kinesin motor domain"/>
    <property type="match status" value="1"/>
</dbReference>
<feature type="compositionally biased region" description="Basic residues" evidence="8">
    <location>
        <begin position="658"/>
        <end position="670"/>
    </location>
</feature>
<protein>
    <recommendedName>
        <fullName evidence="6">Kinesin-like protein</fullName>
    </recommendedName>
</protein>
<dbReference type="InterPro" id="IPR019821">
    <property type="entry name" value="Kinesin_motor_CS"/>
</dbReference>
<dbReference type="PROSITE" id="PS50067">
    <property type="entry name" value="KINESIN_MOTOR_2"/>
    <property type="match status" value="1"/>
</dbReference>
<dbReference type="InterPro" id="IPR036961">
    <property type="entry name" value="Kinesin_motor_dom_sf"/>
</dbReference>
<feature type="domain" description="Kinesin motor" evidence="9">
    <location>
        <begin position="34"/>
        <end position="367"/>
    </location>
</feature>
<evidence type="ECO:0000256" key="1">
    <source>
        <dbReference type="ARBA" id="ARBA00022701"/>
    </source>
</evidence>
<evidence type="ECO:0000256" key="6">
    <source>
        <dbReference type="RuleBase" id="RU000394"/>
    </source>
</evidence>
<sequence>MFDSLSEDEVEVNEEVDTGVGEKRKREHSTVPGKMEVFLRIRPTPEEALPECIHATGSNSIAISAPEGHMGSRNAEKSRIFAFSKVYEADTTNKGLFSKQFSKRVNNALYPACESLAVFAYGITATGKTHSMEGNSADPGIIPQTLQLLFHNKSSDEEVSISMYEIYNECVYDMLGYASKGSNAGKPTSLKLKEDGSGQIWIPGLSRSVVETSEQAKDALALGLSYRKHAPTGMNKRSSRSHAVVLINIADAGTGEWRSSVSFVDLAGSERAQRTGNEGLRLRESVAINSSLMTLGRCLEALRWNHDNAKAKRKKHVPFRQAKITHAFKNAFLGSGSTVLLVNVSASAKDYEETVHVLKYASLATALPCSSQPARAVVNIEPAAKRQREAGTGAAAAAVAAGEEMEYVSPGGEGDAELLAEENEELIEEVERLKRELFESERRAAEMEARIREEVADEMSELLREMEGSYHARLEAEVGAARSAAHGATDSSKAEAEDLRRALSAAEAELSEAKAEIGAIQRANEENEHALVDSFKSLLEEETTQLKANAAMEKETLELQLERQRQENEGLTVRLRRMKEATVATLRRYQANLSPSRPVGSPLALTKLLEDSEKELVSSVEMAQGQPEPGPLHHPSLAEDFCDLAAEPEEAKENQPVAKKRGKKARRQRKPTGEAKVAQPTPVARRTRAGRRACAAIENVN</sequence>
<dbReference type="Proteomes" id="UP001472866">
    <property type="component" value="Chromosome 04"/>
</dbReference>
<keyword evidence="3 5" id="KW-0067">ATP-binding</keyword>
<dbReference type="GO" id="GO:0008017">
    <property type="term" value="F:microtubule binding"/>
    <property type="evidence" value="ECO:0007669"/>
    <property type="project" value="InterPro"/>
</dbReference>
<dbReference type="PANTHER" id="PTHR24115:SF1008">
    <property type="entry name" value="KINESIN-LIKE PROTEIN SUBITO"/>
    <property type="match status" value="1"/>
</dbReference>
<organism evidence="10 11">
    <name type="scientific">Chloropicon roscoffensis</name>
    <dbReference type="NCBI Taxonomy" id="1461544"/>
    <lineage>
        <taxon>Eukaryota</taxon>
        <taxon>Viridiplantae</taxon>
        <taxon>Chlorophyta</taxon>
        <taxon>Chloropicophyceae</taxon>
        <taxon>Chloropicales</taxon>
        <taxon>Chloropicaceae</taxon>
        <taxon>Chloropicon</taxon>
    </lineage>
</organism>
<proteinExistence type="inferred from homology"/>
<dbReference type="SUPFAM" id="SSF52540">
    <property type="entry name" value="P-loop containing nucleoside triphosphate hydrolases"/>
    <property type="match status" value="1"/>
</dbReference>